<dbReference type="InterPro" id="IPR005064">
    <property type="entry name" value="BUG"/>
</dbReference>
<name>A0ABM6EF37_9BURK</name>
<accession>A0ABM6EF37</accession>
<gene>
    <name evidence="2" type="ORF">BI380_30490</name>
</gene>
<protein>
    <recommendedName>
        <fullName evidence="4">Tripartite tricarboxylate transporter substrate binding protein</fullName>
    </recommendedName>
</protein>
<comment type="similarity">
    <text evidence="1">Belongs to the UPF0065 (bug) family.</text>
</comment>
<sequence>MAFGAALHTAPAGAQTPAAALGGWPAKPVKLIVPSGAGGQTDLFARYIAQHLSKAFGQPFVVDNKPGASGAIGAMAVAKAAPDGYSLLFSASTFTIVPAALKPDQPYDLLKELVPVARIGVGGLFLAVHPEFPAQSVKALLEQARAQPDKLSYGSTGNGSTGHIIMASLLNQQGLKMSHVAYKSSAEVARDLSGGVIKVGWVDTSSSLGLIQGGKIKPLAIGSTYKAPANPDVPTFNELGYPMHLNGWFGVFATAGTPAPIVAAVNAEVNKLLATDESHKRLLAMNVANAPGLSSEQFAQFVRTELQNWRKVVVENSIKVD</sequence>
<dbReference type="Pfam" id="PF03401">
    <property type="entry name" value="TctC"/>
    <property type="match status" value="1"/>
</dbReference>
<dbReference type="PIRSF" id="PIRSF017082">
    <property type="entry name" value="YflP"/>
    <property type="match status" value="1"/>
</dbReference>
<organism evidence="2 3">
    <name type="scientific">Delftia tsuruhatensis</name>
    <dbReference type="NCBI Taxonomy" id="180282"/>
    <lineage>
        <taxon>Bacteria</taxon>
        <taxon>Pseudomonadati</taxon>
        <taxon>Pseudomonadota</taxon>
        <taxon>Betaproteobacteria</taxon>
        <taxon>Burkholderiales</taxon>
        <taxon>Comamonadaceae</taxon>
        <taxon>Delftia</taxon>
    </lineage>
</organism>
<dbReference type="Proteomes" id="UP000095607">
    <property type="component" value="Chromosome"/>
</dbReference>
<reference evidence="2 3" key="1">
    <citation type="submission" date="2016-09" db="EMBL/GenBank/DDBJ databases">
        <title>Complete genome sequence of Deltia acidovorans CM13 isolated from murine proximal colonic tissue.</title>
        <authorList>
            <person name="Saffarian A."/>
        </authorList>
    </citation>
    <scope>NUCLEOTIDE SEQUENCE [LARGE SCALE GENOMIC DNA]</scope>
    <source>
        <strain evidence="2 3">CM13</strain>
    </source>
</reference>
<dbReference type="Gene3D" id="3.40.190.10">
    <property type="entry name" value="Periplasmic binding protein-like II"/>
    <property type="match status" value="1"/>
</dbReference>
<dbReference type="Gene3D" id="3.40.190.150">
    <property type="entry name" value="Bordetella uptake gene, domain 1"/>
    <property type="match status" value="1"/>
</dbReference>
<dbReference type="PANTHER" id="PTHR42928">
    <property type="entry name" value="TRICARBOXYLATE-BINDING PROTEIN"/>
    <property type="match status" value="1"/>
</dbReference>
<dbReference type="SUPFAM" id="SSF53850">
    <property type="entry name" value="Periplasmic binding protein-like II"/>
    <property type="match status" value="1"/>
</dbReference>
<dbReference type="CDD" id="cd07012">
    <property type="entry name" value="PBP2_Bug_TTT"/>
    <property type="match status" value="1"/>
</dbReference>
<dbReference type="PANTHER" id="PTHR42928:SF5">
    <property type="entry name" value="BLR1237 PROTEIN"/>
    <property type="match status" value="1"/>
</dbReference>
<evidence type="ECO:0000313" key="2">
    <source>
        <dbReference type="EMBL" id="AOV06148.1"/>
    </source>
</evidence>
<proteinExistence type="inferred from homology"/>
<evidence type="ECO:0000313" key="3">
    <source>
        <dbReference type="Proteomes" id="UP000095607"/>
    </source>
</evidence>
<evidence type="ECO:0000256" key="1">
    <source>
        <dbReference type="ARBA" id="ARBA00006987"/>
    </source>
</evidence>
<keyword evidence="3" id="KW-1185">Reference proteome</keyword>
<dbReference type="InterPro" id="IPR042100">
    <property type="entry name" value="Bug_dom1"/>
</dbReference>
<dbReference type="EMBL" id="CP017420">
    <property type="protein sequence ID" value="AOV06148.1"/>
    <property type="molecule type" value="Genomic_DNA"/>
</dbReference>
<evidence type="ECO:0008006" key="4">
    <source>
        <dbReference type="Google" id="ProtNLM"/>
    </source>
</evidence>